<feature type="domain" description="DUF7735" evidence="3">
    <location>
        <begin position="23"/>
        <end position="167"/>
    </location>
</feature>
<keyword evidence="2" id="KW-0732">Signal</keyword>
<evidence type="ECO:0000313" key="5">
    <source>
        <dbReference type="Proteomes" id="UP001489902"/>
    </source>
</evidence>
<evidence type="ECO:0000313" key="4">
    <source>
        <dbReference type="EMBL" id="WZH50052.1"/>
    </source>
</evidence>
<proteinExistence type="predicted"/>
<evidence type="ECO:0000259" key="3">
    <source>
        <dbReference type="Pfam" id="PF24870"/>
    </source>
</evidence>
<keyword evidence="5" id="KW-1185">Reference proteome</keyword>
<feature type="region of interest" description="Disordered" evidence="1">
    <location>
        <begin position="164"/>
        <end position="230"/>
    </location>
</feature>
<organism evidence="4 5">
    <name type="scientific">Fusarium acuminatum</name>
    <dbReference type="NCBI Taxonomy" id="5515"/>
    <lineage>
        <taxon>Eukaryota</taxon>
        <taxon>Fungi</taxon>
        <taxon>Dikarya</taxon>
        <taxon>Ascomycota</taxon>
        <taxon>Pezizomycotina</taxon>
        <taxon>Sordariomycetes</taxon>
        <taxon>Hypocreomycetidae</taxon>
        <taxon>Hypocreales</taxon>
        <taxon>Nectriaceae</taxon>
        <taxon>Fusarium</taxon>
        <taxon>Fusarium tricinctum species complex</taxon>
    </lineage>
</organism>
<feature type="compositionally biased region" description="Basic and acidic residues" evidence="1">
    <location>
        <begin position="206"/>
        <end position="217"/>
    </location>
</feature>
<evidence type="ECO:0000256" key="1">
    <source>
        <dbReference type="SAM" id="MobiDB-lite"/>
    </source>
</evidence>
<dbReference type="EMBL" id="CP151266">
    <property type="protein sequence ID" value="WZH50052.1"/>
    <property type="molecule type" value="Genomic_DNA"/>
</dbReference>
<accession>A0ABZ2XAB8</accession>
<reference evidence="4 5" key="1">
    <citation type="submission" date="2024-04" db="EMBL/GenBank/DDBJ databases">
        <title>Complete genome sequence of Fusarium acuminatum.</title>
        <authorList>
            <person name="Lan B."/>
        </authorList>
    </citation>
    <scope>NUCLEOTIDE SEQUENCE [LARGE SCALE GENOMIC DNA]</scope>
    <source>
        <strain evidence="4">1A</strain>
    </source>
</reference>
<feature type="compositionally biased region" description="Polar residues" evidence="1">
    <location>
        <begin position="174"/>
        <end position="191"/>
    </location>
</feature>
<protein>
    <recommendedName>
        <fullName evidence="3">DUF7735 domain-containing protein</fullName>
    </recommendedName>
</protein>
<name>A0ABZ2XAB8_9HYPO</name>
<dbReference type="Pfam" id="PF24870">
    <property type="entry name" value="DUF7735"/>
    <property type="match status" value="1"/>
</dbReference>
<dbReference type="InterPro" id="IPR056637">
    <property type="entry name" value="DUF7735"/>
</dbReference>
<feature type="chain" id="PRO_5046882432" description="DUF7735 domain-containing protein" evidence="2">
    <location>
        <begin position="16"/>
        <end position="257"/>
    </location>
</feature>
<evidence type="ECO:0000256" key="2">
    <source>
        <dbReference type="SAM" id="SignalP"/>
    </source>
</evidence>
<dbReference type="Proteomes" id="UP001489902">
    <property type="component" value="Chromosome 7"/>
</dbReference>
<feature type="signal peptide" evidence="2">
    <location>
        <begin position="1"/>
        <end position="15"/>
    </location>
</feature>
<sequence>MKSMGGIFVLPAALASTAIYDTLFPTEKPVVVEDPVDCIFEDFYPYFSALTPNGSLSTALLSYGDVLIKDCPLTEVDVMGLPTCPYPALSDWCAFSDHAPTSLLPEWSSYGSAASSWWGHNSADAVRFARVCKKKWFNAMIGVVYGSVRLNNTIHWGECYAQANPTSDGKGRETSTSTPSAANRATSLVPQETSIASKETEEEAETESRDIEGEAKAEATPSTEQSGGNPLYARSRDAWLMAGMTAVIVYGLRRFSE</sequence>
<gene>
    <name evidence="4" type="ORF">QYS62_011287</name>
</gene>